<dbReference type="Gene3D" id="3.40.50.1820">
    <property type="entry name" value="alpha/beta hydrolase"/>
    <property type="match status" value="1"/>
</dbReference>
<accession>A0A0K8TVW5</accession>
<proteinExistence type="inferred from homology"/>
<dbReference type="AlphaFoldDB" id="A0A0K8TVW5"/>
<keyword evidence="2" id="KW-0719">Serine esterase</keyword>
<reference evidence="8" key="1">
    <citation type="journal article" date="2015" name="PLoS ONE">
        <title>The Peripheral Olfactory Repertoire of the Lightbrown Apple Moth, Epiphyas postvittana.</title>
        <authorList>
            <person name="Corcoran J.A."/>
            <person name="Jordan M.D."/>
            <person name="Thrimawithana A.H."/>
            <person name="Crowhurst R.N."/>
            <person name="Newcomb R.D."/>
        </authorList>
    </citation>
    <scope>NUCLEOTIDE SEQUENCE</scope>
</reference>
<dbReference type="PROSITE" id="PS00122">
    <property type="entry name" value="CARBOXYLESTERASE_B_1"/>
    <property type="match status" value="1"/>
</dbReference>
<dbReference type="InterPro" id="IPR002018">
    <property type="entry name" value="CarbesteraseB"/>
</dbReference>
<organism evidence="8">
    <name type="scientific">Epiphyas postvittana</name>
    <name type="common">Light brown apple moth</name>
    <dbReference type="NCBI Taxonomy" id="65032"/>
    <lineage>
        <taxon>Eukaryota</taxon>
        <taxon>Metazoa</taxon>
        <taxon>Ecdysozoa</taxon>
        <taxon>Arthropoda</taxon>
        <taxon>Hexapoda</taxon>
        <taxon>Insecta</taxon>
        <taxon>Pterygota</taxon>
        <taxon>Neoptera</taxon>
        <taxon>Endopterygota</taxon>
        <taxon>Lepidoptera</taxon>
        <taxon>Glossata</taxon>
        <taxon>Ditrysia</taxon>
        <taxon>Tortricoidea</taxon>
        <taxon>Tortricidae</taxon>
        <taxon>Tortricinae</taxon>
        <taxon>Epiphyas</taxon>
    </lineage>
</organism>
<name>A0A0K8TVW5_EPIPO</name>
<dbReference type="PANTHER" id="PTHR43142:SF1">
    <property type="entry name" value="CARBOXYLIC ESTER HYDROLASE"/>
    <property type="match status" value="1"/>
</dbReference>
<keyword evidence="3 6" id="KW-0378">Hydrolase</keyword>
<dbReference type="ESTHER" id="epipo-a0a0k8tvw5">
    <property type="family name" value="Carb_B_Arthropoda"/>
</dbReference>
<dbReference type="EMBL" id="GCVX01000025">
    <property type="protein sequence ID" value="JAI18205.1"/>
    <property type="molecule type" value="Transcribed_RNA"/>
</dbReference>
<feature type="domain" description="Carboxylesterase type B" evidence="7">
    <location>
        <begin position="3"/>
        <end position="524"/>
    </location>
</feature>
<dbReference type="Pfam" id="PF00135">
    <property type="entry name" value="COesterase"/>
    <property type="match status" value="1"/>
</dbReference>
<evidence type="ECO:0000256" key="1">
    <source>
        <dbReference type="ARBA" id="ARBA00005964"/>
    </source>
</evidence>
<keyword evidence="4" id="KW-1015">Disulfide bond</keyword>
<sequence>MAQVKISDGVLEGEILDNVLGGKYYSFKGVPYAAPPLGDLRFKAPQPVKPWNGIRSATAHGPICCQHDIFFNNVEPGSEDCLYLNVYTPTLKPEKKLPVMFWIHGGGFLSGSGNSQTYGPDFLVNQNVVLVTINYRLEVLGFLCLDTEDVPGNAGMKDQVAALRWVHKNIEHFGGDPSNVTIFGESAGGASVAYHLVSPMTKGLFKRAILQSGQNLSHWSRSFEPRLRAEAVARSLGKYTTDDKELYEFFKSQPIEKLVRIAAPLTVEEEAGIRINLMLAVTDEKQFGDNERYFYGDVFERLSNGIHEGVEVMIGYTTHEGAIQFNFLHEEGTFDKYNKFLQCFVPIELLLQCPVKDQLAIGKRVKEYYFGNKQVSVETVDAFIKYITMQILEYDILQYAKKFVQSNANRLFLYQFDIDSKRNKYAEHFKARPYKKGKCVCHCDDLMYLFNHEDSPVDTNDDSYEMIKNVSKLWTDFAKFGNPAPDGSLGVKWPAFDLEHQKFLVIGNELTVAEFPEREDLEFWEQLHQQYLPKESKFQLN</sequence>
<dbReference type="InterPro" id="IPR029058">
    <property type="entry name" value="AB_hydrolase_fold"/>
</dbReference>
<evidence type="ECO:0000256" key="3">
    <source>
        <dbReference type="ARBA" id="ARBA00022801"/>
    </source>
</evidence>
<dbReference type="SUPFAM" id="SSF53474">
    <property type="entry name" value="alpha/beta-Hydrolases"/>
    <property type="match status" value="1"/>
</dbReference>
<protein>
    <recommendedName>
        <fullName evidence="6">Carboxylic ester hydrolase</fullName>
        <ecNumber evidence="6">3.1.1.-</ecNumber>
    </recommendedName>
</protein>
<evidence type="ECO:0000256" key="5">
    <source>
        <dbReference type="ARBA" id="ARBA00023180"/>
    </source>
</evidence>
<dbReference type="InterPro" id="IPR019826">
    <property type="entry name" value="Carboxylesterase_B_AS"/>
</dbReference>
<evidence type="ECO:0000313" key="8">
    <source>
        <dbReference type="EMBL" id="JAI18205.1"/>
    </source>
</evidence>
<dbReference type="InterPro" id="IPR019819">
    <property type="entry name" value="Carboxylesterase_B_CS"/>
</dbReference>
<dbReference type="EC" id="3.1.1.-" evidence="6"/>
<keyword evidence="5" id="KW-0325">Glycoprotein</keyword>
<evidence type="ECO:0000259" key="7">
    <source>
        <dbReference type="Pfam" id="PF00135"/>
    </source>
</evidence>
<comment type="similarity">
    <text evidence="1 6">Belongs to the type-B carboxylesterase/lipase family.</text>
</comment>
<dbReference type="GO" id="GO:0052689">
    <property type="term" value="F:carboxylic ester hydrolase activity"/>
    <property type="evidence" value="ECO:0007669"/>
    <property type="project" value="UniProtKB-KW"/>
</dbReference>
<evidence type="ECO:0000256" key="2">
    <source>
        <dbReference type="ARBA" id="ARBA00022487"/>
    </source>
</evidence>
<evidence type="ECO:0000256" key="4">
    <source>
        <dbReference type="ARBA" id="ARBA00023157"/>
    </source>
</evidence>
<dbReference type="PANTHER" id="PTHR43142">
    <property type="entry name" value="CARBOXYLIC ESTER HYDROLASE"/>
    <property type="match status" value="1"/>
</dbReference>
<dbReference type="PROSITE" id="PS00941">
    <property type="entry name" value="CARBOXYLESTERASE_B_2"/>
    <property type="match status" value="1"/>
</dbReference>
<evidence type="ECO:0000256" key="6">
    <source>
        <dbReference type="RuleBase" id="RU361235"/>
    </source>
</evidence>